<dbReference type="Proteomes" id="UP000245942">
    <property type="component" value="Unassembled WGS sequence"/>
</dbReference>
<feature type="signal peptide" evidence="1">
    <location>
        <begin position="1"/>
        <end position="26"/>
    </location>
</feature>
<dbReference type="RefSeq" id="XP_025347318.1">
    <property type="nucleotide sequence ID" value="XM_025494382.1"/>
</dbReference>
<dbReference type="GeneID" id="37016116"/>
<evidence type="ECO:0000313" key="2">
    <source>
        <dbReference type="EMBL" id="PWN20158.1"/>
    </source>
</evidence>
<name>A0A316U5P6_9BASI</name>
<dbReference type="OrthoDB" id="5307331at2759"/>
<reference evidence="2 3" key="1">
    <citation type="journal article" date="2018" name="Mol. Biol. Evol.">
        <title>Broad Genomic Sampling Reveals a Smut Pathogenic Ancestry of the Fungal Clade Ustilaginomycotina.</title>
        <authorList>
            <person name="Kijpornyongpan T."/>
            <person name="Mondo S.J."/>
            <person name="Barry K."/>
            <person name="Sandor L."/>
            <person name="Lee J."/>
            <person name="Lipzen A."/>
            <person name="Pangilinan J."/>
            <person name="LaButti K."/>
            <person name="Hainaut M."/>
            <person name="Henrissat B."/>
            <person name="Grigoriev I.V."/>
            <person name="Spatafora J.W."/>
            <person name="Aime M.C."/>
        </authorList>
    </citation>
    <scope>NUCLEOTIDE SEQUENCE [LARGE SCALE GENOMIC DNA]</scope>
    <source>
        <strain evidence="2 3">MCA 4718</strain>
    </source>
</reference>
<dbReference type="AlphaFoldDB" id="A0A316U5P6"/>
<dbReference type="EMBL" id="KZ819329">
    <property type="protein sequence ID" value="PWN20158.1"/>
    <property type="molecule type" value="Genomic_DNA"/>
</dbReference>
<sequence length="135" mass="14248">MRFASITLSVLATTLLCLLSASSANADMCAVKDANTGTYLGCPGGCDVDTMKFPACKLADGKIVKGQYRVRYDESDPVDSDPFPAMSFQVSKTVRAGLSSEIDRTGPSAAPFIAVSTMAPLVSPAFEQPQDRQST</sequence>
<accession>A0A316U5P6</accession>
<keyword evidence="1" id="KW-0732">Signal</keyword>
<organism evidence="2 3">
    <name type="scientific">Pseudomicrostroma glucosiphilum</name>
    <dbReference type="NCBI Taxonomy" id="1684307"/>
    <lineage>
        <taxon>Eukaryota</taxon>
        <taxon>Fungi</taxon>
        <taxon>Dikarya</taxon>
        <taxon>Basidiomycota</taxon>
        <taxon>Ustilaginomycotina</taxon>
        <taxon>Exobasidiomycetes</taxon>
        <taxon>Microstromatales</taxon>
        <taxon>Microstromatales incertae sedis</taxon>
        <taxon>Pseudomicrostroma</taxon>
    </lineage>
</organism>
<evidence type="ECO:0000313" key="3">
    <source>
        <dbReference type="Proteomes" id="UP000245942"/>
    </source>
</evidence>
<feature type="chain" id="PRO_5016263798" evidence="1">
    <location>
        <begin position="27"/>
        <end position="135"/>
    </location>
</feature>
<proteinExistence type="predicted"/>
<keyword evidence="3" id="KW-1185">Reference proteome</keyword>
<evidence type="ECO:0000256" key="1">
    <source>
        <dbReference type="SAM" id="SignalP"/>
    </source>
</evidence>
<protein>
    <submittedName>
        <fullName evidence="2">Uncharacterized protein</fullName>
    </submittedName>
</protein>
<gene>
    <name evidence="2" type="ORF">BCV69DRAFT_299898</name>
</gene>